<organism evidence="2 3">
    <name type="scientific">Xenorhabdus innexi</name>
    <dbReference type="NCBI Taxonomy" id="290109"/>
    <lineage>
        <taxon>Bacteria</taxon>
        <taxon>Pseudomonadati</taxon>
        <taxon>Pseudomonadota</taxon>
        <taxon>Gammaproteobacteria</taxon>
        <taxon>Enterobacterales</taxon>
        <taxon>Morganellaceae</taxon>
        <taxon>Xenorhabdus</taxon>
    </lineage>
</organism>
<gene>
    <name evidence="2" type="ORF">XIS1_790006</name>
</gene>
<dbReference type="NCBIfam" id="TIGR03765">
    <property type="entry name" value="ICE_PFL_4695"/>
    <property type="match status" value="1"/>
</dbReference>
<name>A0A1N6N0X8_9GAMM</name>
<dbReference type="EMBL" id="FTLG01000224">
    <property type="protein sequence ID" value="SIP74694.1"/>
    <property type="molecule type" value="Genomic_DNA"/>
</dbReference>
<feature type="chain" id="PRO_5012139229" evidence="1">
    <location>
        <begin position="30"/>
        <end position="181"/>
    </location>
</feature>
<feature type="signal peptide" evidence="1">
    <location>
        <begin position="1"/>
        <end position="29"/>
    </location>
</feature>
<evidence type="ECO:0000256" key="1">
    <source>
        <dbReference type="SAM" id="SignalP"/>
    </source>
</evidence>
<reference evidence="3" key="1">
    <citation type="submission" date="2016-12" db="EMBL/GenBank/DDBJ databases">
        <authorList>
            <person name="Gaudriault S."/>
        </authorList>
    </citation>
    <scope>NUCLEOTIDE SEQUENCE [LARGE SCALE GENOMIC DNA]</scope>
    <source>
        <strain evidence="3">HGB1681 (deposited as PTA-6826 in the American Type Culture Collection)</strain>
    </source>
</reference>
<dbReference type="InterPro" id="IPR021300">
    <property type="entry name" value="Integr_conj_element_PFL4695"/>
</dbReference>
<keyword evidence="1" id="KW-0732">Signal</keyword>
<evidence type="ECO:0000313" key="3">
    <source>
        <dbReference type="Proteomes" id="UP000196435"/>
    </source>
</evidence>
<protein>
    <submittedName>
        <fullName evidence="2">Secreted protein</fullName>
    </submittedName>
</protein>
<dbReference type="Proteomes" id="UP000196435">
    <property type="component" value="Unassembled WGS sequence"/>
</dbReference>
<evidence type="ECO:0000313" key="2">
    <source>
        <dbReference type="EMBL" id="SIP74694.1"/>
    </source>
</evidence>
<sequence length="181" mass="19949">MDRTKGKNTMKLKLISALSLYAISCTTFAELEVVADLGGESTAYYFDAINNESNEWSESPIDKMVPEQPTLEMFLPVKTPEMVPGPVQDRLLNLPGIGALFLIGDDELSRTWLHQNAGRLKTLNAVGMVINVDNAASFYELRQFYEGGIISPISGSDLALRLQLTHYPVLITDTGLTQQVP</sequence>
<dbReference type="AlphaFoldDB" id="A0A1N6N0X8"/>
<accession>A0A1N6N0X8</accession>
<proteinExistence type="predicted"/>
<dbReference type="Pfam" id="PF11072">
    <property type="entry name" value="DUF2859"/>
    <property type="match status" value="1"/>
</dbReference>